<name>A0AAV7QZN7_PLEWA</name>
<dbReference type="AlphaFoldDB" id="A0AAV7QZN7"/>
<accession>A0AAV7QZN7</accession>
<organism evidence="2 3">
    <name type="scientific">Pleurodeles waltl</name>
    <name type="common">Iberian ribbed newt</name>
    <dbReference type="NCBI Taxonomy" id="8319"/>
    <lineage>
        <taxon>Eukaryota</taxon>
        <taxon>Metazoa</taxon>
        <taxon>Chordata</taxon>
        <taxon>Craniata</taxon>
        <taxon>Vertebrata</taxon>
        <taxon>Euteleostomi</taxon>
        <taxon>Amphibia</taxon>
        <taxon>Batrachia</taxon>
        <taxon>Caudata</taxon>
        <taxon>Salamandroidea</taxon>
        <taxon>Salamandridae</taxon>
        <taxon>Pleurodelinae</taxon>
        <taxon>Pleurodeles</taxon>
    </lineage>
</organism>
<comment type="caution">
    <text evidence="2">The sequence shown here is derived from an EMBL/GenBank/DDBJ whole genome shotgun (WGS) entry which is preliminary data.</text>
</comment>
<feature type="region of interest" description="Disordered" evidence="1">
    <location>
        <begin position="21"/>
        <end position="45"/>
    </location>
</feature>
<gene>
    <name evidence="2" type="ORF">NDU88_011809</name>
</gene>
<reference evidence="2" key="1">
    <citation type="journal article" date="2022" name="bioRxiv">
        <title>Sequencing and chromosome-scale assembly of the giantPleurodeles waltlgenome.</title>
        <authorList>
            <person name="Brown T."/>
            <person name="Elewa A."/>
            <person name="Iarovenko S."/>
            <person name="Subramanian E."/>
            <person name="Araus A.J."/>
            <person name="Petzold A."/>
            <person name="Susuki M."/>
            <person name="Suzuki K.-i.T."/>
            <person name="Hayashi T."/>
            <person name="Toyoda A."/>
            <person name="Oliveira C."/>
            <person name="Osipova E."/>
            <person name="Leigh N.D."/>
            <person name="Simon A."/>
            <person name="Yun M.H."/>
        </authorList>
    </citation>
    <scope>NUCLEOTIDE SEQUENCE</scope>
    <source>
        <strain evidence="2">20211129_DDA</strain>
        <tissue evidence="2">Liver</tissue>
    </source>
</reference>
<evidence type="ECO:0000313" key="2">
    <source>
        <dbReference type="EMBL" id="KAJ1145523.1"/>
    </source>
</evidence>
<evidence type="ECO:0000256" key="1">
    <source>
        <dbReference type="SAM" id="MobiDB-lite"/>
    </source>
</evidence>
<sequence>MLGSEQPLGDTGTRLFQKIKEMHRLPTPPPRQKRARPELGAPKYPFVGTAAGGSNTSLARLPTSFRPLVSREKVLCYFGCTDDCLHEHMGLKASDVKALSSGRLLDAL</sequence>
<keyword evidence="3" id="KW-1185">Reference proteome</keyword>
<dbReference type="EMBL" id="JANPWB010000010">
    <property type="protein sequence ID" value="KAJ1145523.1"/>
    <property type="molecule type" value="Genomic_DNA"/>
</dbReference>
<protein>
    <submittedName>
        <fullName evidence="2">Uncharacterized protein</fullName>
    </submittedName>
</protein>
<proteinExistence type="predicted"/>
<evidence type="ECO:0000313" key="3">
    <source>
        <dbReference type="Proteomes" id="UP001066276"/>
    </source>
</evidence>
<dbReference type="Proteomes" id="UP001066276">
    <property type="component" value="Chromosome 6"/>
</dbReference>